<dbReference type="EMBL" id="CM042061">
    <property type="protein sequence ID" value="KAI3672702.1"/>
    <property type="molecule type" value="Genomic_DNA"/>
</dbReference>
<gene>
    <name evidence="1" type="ORF">L6452_38799</name>
</gene>
<protein>
    <submittedName>
        <fullName evidence="1">Uncharacterized protein</fullName>
    </submittedName>
</protein>
<reference evidence="2" key="1">
    <citation type="journal article" date="2022" name="Mol. Ecol. Resour.">
        <title>The genomes of chicory, endive, great burdock and yacon provide insights into Asteraceae palaeo-polyploidization history and plant inulin production.</title>
        <authorList>
            <person name="Fan W."/>
            <person name="Wang S."/>
            <person name="Wang H."/>
            <person name="Wang A."/>
            <person name="Jiang F."/>
            <person name="Liu H."/>
            <person name="Zhao H."/>
            <person name="Xu D."/>
            <person name="Zhang Y."/>
        </authorList>
    </citation>
    <scope>NUCLEOTIDE SEQUENCE [LARGE SCALE GENOMIC DNA]</scope>
    <source>
        <strain evidence="2">cv. Niubang</strain>
    </source>
</reference>
<name>A0ACB8XR12_ARCLA</name>
<evidence type="ECO:0000313" key="1">
    <source>
        <dbReference type="EMBL" id="KAI3672702.1"/>
    </source>
</evidence>
<accession>A0ACB8XR12</accession>
<reference evidence="1 2" key="2">
    <citation type="journal article" date="2022" name="Mol. Ecol. Resour.">
        <title>The genomes of chicory, endive, great burdock and yacon provide insights into Asteraceae paleo-polyploidization history and plant inulin production.</title>
        <authorList>
            <person name="Fan W."/>
            <person name="Wang S."/>
            <person name="Wang H."/>
            <person name="Wang A."/>
            <person name="Jiang F."/>
            <person name="Liu H."/>
            <person name="Zhao H."/>
            <person name="Xu D."/>
            <person name="Zhang Y."/>
        </authorList>
    </citation>
    <scope>NUCLEOTIDE SEQUENCE [LARGE SCALE GENOMIC DNA]</scope>
    <source>
        <strain evidence="2">cv. Niubang</strain>
    </source>
</reference>
<comment type="caution">
    <text evidence="1">The sequence shown here is derived from an EMBL/GenBank/DDBJ whole genome shotgun (WGS) entry which is preliminary data.</text>
</comment>
<organism evidence="1 2">
    <name type="scientific">Arctium lappa</name>
    <name type="common">Greater burdock</name>
    <name type="synonym">Lappa major</name>
    <dbReference type="NCBI Taxonomy" id="4217"/>
    <lineage>
        <taxon>Eukaryota</taxon>
        <taxon>Viridiplantae</taxon>
        <taxon>Streptophyta</taxon>
        <taxon>Embryophyta</taxon>
        <taxon>Tracheophyta</taxon>
        <taxon>Spermatophyta</taxon>
        <taxon>Magnoliopsida</taxon>
        <taxon>eudicotyledons</taxon>
        <taxon>Gunneridae</taxon>
        <taxon>Pentapetalae</taxon>
        <taxon>asterids</taxon>
        <taxon>campanulids</taxon>
        <taxon>Asterales</taxon>
        <taxon>Asteraceae</taxon>
        <taxon>Carduoideae</taxon>
        <taxon>Cardueae</taxon>
        <taxon>Arctiinae</taxon>
        <taxon>Arctium</taxon>
    </lineage>
</organism>
<keyword evidence="2" id="KW-1185">Reference proteome</keyword>
<dbReference type="Proteomes" id="UP001055879">
    <property type="component" value="Linkage Group LG15"/>
</dbReference>
<sequence length="2139" mass="244834">MTPPMTTRVIDNVPTQVELKYHELQDDNLRRAKGDKLSKSYILQGIPNEIYVKIDSYKASGKEMWDQLEKMMLGSKIGNQLKISNCLNNYEEFRGRVGETLEETYDRFVTLLNELSKNKVHKSQNELNIKFLSILQPEWKRFARQMKQIKDLNEIPLHEVYETLRQNEEEVDEILDEKRQRGKVIEDTVALVVRKKKNKATVYESDEEDEGYANSESDENDQLKQAMMMLTSAFQKRFYTKPTSNNQRYSSGLNNYIHKERIEGSRYEGKRFEGRRSEERKPEERRFQSDGKRIEERRPEERKFKAEGSSQPEQPTCYNCGKPGHYAKDCRRSKVRNSDYYKNKMLLAKQQEAGKALMAEDEYWLDHSDDEEEDDEDREEAVNMCLMGKIESDAEADSDNEEDEVCNLSDLEFMNKMHAMSMKQRELESNPKHDNGVMTDKNQLIQKLSNEIAEKKVLIEVLHKENDTNAKEKTIILKENSDLKSQLLKGAVDIFELKKLHTSCTKENFSLLEKLKSLEEKLYKMGQTEQTIFLNKPKEETERWGIGYKNPHCLQKGMSEVPGLYDHLNMQLARRLPAFKTFWTKLSKEDEANETEKRMKSGKVHLPFYYAKLNNSYDENPIYKKKETLSSDFFPSYSEKEMEAKPIKGKLYVPPLVLERKISELENSLSDARLLINIEQNVFSTVFSNSVLSKASNSEDMFGTSNKGFEFLNSDGGLDNGSNLFDFNAKLPNHSSFVKKTLRKTSKLVNSAKSTKAFVDKSVSVNAKSAKGKKISQHSQKPTTTGNSKKNHSFVAPRSNSPALHVSDLRNQRPEANSLWQPKRNLDKTVLTSSSVNCNKTSLTKDVVIVDITVLNPKLVVSRKQYTMKQLFQLSLSAGKSSFYDKHISISCQDSEDWFGNYHVHSSHTNSSHAFQKKIGSNLKGIPKSCANTVGPKFQWTCHTWFLDSGCSKHMTGQKEILSNFKDKYCGTVRFGNDQFSPIMGYGQFCDKDLEVNFKAKSCSVRNEEGEELLVGTRESDLYTINLSNVQTDKQVWLLSKASMQQIWLWHRRLSHLNFRYINDLVSGKLVKGLPELKYEREHLCAACEKGKMKRAPHKPKPEPSTKAPLELLHMDLCGPMRTQSLGGKKYILVIVDDYSRYTWVKFLRSKDETPDVIITFLKTTQVNLQKPVKFLRTDNDTEFKNNKVEEYLESVGISHQYSAARTPQQNGVVERRNRTLVEASRTMLSHSNLPLFLWAEAVSTACYTQNRSMIHRRFKKTPYALINNRTPTIKYFHIFGCKCFVLNDRENLNKFSAMADEGIFIGYSSTATAYRIYLKKTKTVIESVNVSFDEEMASEQQRSEPAITGILASGQLSPGPMSQQNKSDEASTSTNHLSDLDLLFELFYDEYLGSNVKKSVVVDRMEVLTPTHPTSPDVPIESNASIQQEITIQMPTPTVEEVTNQNETEVAETVGCYVQINLQPEQAVPAEPSAPATSTEITPHEQTEEGTSGFIDNTIDIHSFNPLPHEHKWTKEHPISQIIGDPSKPVQTRSASMNMCMHDSFLSKIEPTRVSEALADPEWVVSMQEELNQFDALKVWRLVPKPQGKTIIGTKWIFKIKKDEAGTVIRNKARLVAKGYRQEEGIDYDETYAPVARLEAIRMFLAYAAHKNFTVFQMDVKTAFLNGILKEEVYVSQPEGFVNQEKPNHVYILDKALYGLKQAPRAWYDVLSTFLVKSGFSKGTVDTTLFIKKEKGDIILIQIYVDDIIFGSTNTKYCKNFANLMVSRFQMNLMGEMNFFLGLQVKQFSTGIFINQSKYIRDILRKFQMENSKPIGTPMAPGTKIGTDPSGKAVDIRTYRGMIGSLMYLTSSRPDIMFSTCLCARYQANPKEIHLTVVKRIFRYLKGTADLGLWYPKDTSFELTAYTDEDHAGCMLDRKSTSGHVQFLGDKLVSWGSKKQLCVSTSTAEAEYVAAASCCSQSAIAITANPVQHTKTKHIDVRYHFIKDHVEKGTIELFFVKTDYQLADLLTKPLDEKRFNFLISKLGALTVRLTFLTTNFDEVLALAIKKGENDYTRNGKDHMFQESRQRLNSIEDMLISEKEIASSELNKKTELDKSFYYMILIQRGRLLDHSLIGFKIIQSEDRNLKPKPERRLSI</sequence>
<proteinExistence type="predicted"/>
<evidence type="ECO:0000313" key="2">
    <source>
        <dbReference type="Proteomes" id="UP001055879"/>
    </source>
</evidence>